<evidence type="ECO:0000256" key="1">
    <source>
        <dbReference type="SAM" id="MobiDB-lite"/>
    </source>
</evidence>
<gene>
    <name evidence="2" type="ORF">WJX75_001147</name>
</gene>
<reference evidence="2 3" key="1">
    <citation type="journal article" date="2024" name="Nat. Commun.">
        <title>Phylogenomics reveals the evolutionary origins of lichenization in chlorophyte algae.</title>
        <authorList>
            <person name="Puginier C."/>
            <person name="Libourel C."/>
            <person name="Otte J."/>
            <person name="Skaloud P."/>
            <person name="Haon M."/>
            <person name="Grisel S."/>
            <person name="Petersen M."/>
            <person name="Berrin J.G."/>
            <person name="Delaux P.M."/>
            <person name="Dal Grande F."/>
            <person name="Keller J."/>
        </authorList>
    </citation>
    <scope>NUCLEOTIDE SEQUENCE [LARGE SCALE GENOMIC DNA]</scope>
    <source>
        <strain evidence="2 3">SAG 216-7</strain>
    </source>
</reference>
<dbReference type="Proteomes" id="UP001491310">
    <property type="component" value="Unassembled WGS sequence"/>
</dbReference>
<feature type="region of interest" description="Disordered" evidence="1">
    <location>
        <begin position="100"/>
        <end position="119"/>
    </location>
</feature>
<evidence type="ECO:0000313" key="2">
    <source>
        <dbReference type="EMBL" id="KAK9915584.1"/>
    </source>
</evidence>
<accession>A0ABR2YVK5</accession>
<evidence type="ECO:0000313" key="3">
    <source>
        <dbReference type="Proteomes" id="UP001491310"/>
    </source>
</evidence>
<protein>
    <submittedName>
        <fullName evidence="2">Uncharacterized protein</fullName>
    </submittedName>
</protein>
<keyword evidence="3" id="KW-1185">Reference proteome</keyword>
<dbReference type="EMBL" id="JALJOT010000004">
    <property type="protein sequence ID" value="KAK9915584.1"/>
    <property type="molecule type" value="Genomic_DNA"/>
</dbReference>
<proteinExistence type="predicted"/>
<comment type="caution">
    <text evidence="2">The sequence shown here is derived from an EMBL/GenBank/DDBJ whole genome shotgun (WGS) entry which is preliminary data.</text>
</comment>
<sequence>MWPIAFFFYLLLVAVIVILSRKIQAVRRLLCLVSYISCVPNTSGIIIDKFLFSFADGSLTLHGVSLTPDALKKLGWHLECRQGLSIALFTRSLPQPISPEAKKQQELRTAQRSNDPKLAAAHASGPIEAPWNFGLLLREVLVQSTSTVMASQDFQASLELKGLSLNFLAPADRPGMRSATRLPFNILRRWGLSAQVSWCSQSESLAATASANAMALCCNSECMKANLQTRASLTTYLRSSTYQQIRPQVPVDASPSQWWQHAMRCICRERISLLDNTTPAIVTSDSRALRLAYMKAYLDEHGPRRWLQMLCRPWQASTKTLKELEAELSLCEIVRYRWWVWASVQKAVPPKALSAKLASVLDIAKSRVSCAANGPLSRVQLRFHCPRVSFVIHVHNCPTASHMSSASSLAAHSSPPSRFELCMRELHACAVAHRQPEVKMAAGTLPTVEAQSLPGLQVKVGAVRIMLPCTPQLERPLFSPLGAAFERPQRAANTTRLAEATLTGSRLMPKWLSSLLSSAEVML</sequence>
<organism evidence="2 3">
    <name type="scientific">Coccomyxa subellipsoidea</name>
    <dbReference type="NCBI Taxonomy" id="248742"/>
    <lineage>
        <taxon>Eukaryota</taxon>
        <taxon>Viridiplantae</taxon>
        <taxon>Chlorophyta</taxon>
        <taxon>core chlorophytes</taxon>
        <taxon>Trebouxiophyceae</taxon>
        <taxon>Trebouxiophyceae incertae sedis</taxon>
        <taxon>Coccomyxaceae</taxon>
        <taxon>Coccomyxa</taxon>
    </lineage>
</organism>
<name>A0ABR2YVK5_9CHLO</name>